<protein>
    <recommendedName>
        <fullName evidence="3 8">Inositol-pentakisphosphate 2-kinase</fullName>
        <ecNumber evidence="2 8">2.7.1.158</ecNumber>
    </recommendedName>
</protein>
<evidence type="ECO:0000256" key="7">
    <source>
        <dbReference type="ARBA" id="ARBA00022840"/>
    </source>
</evidence>
<dbReference type="HOGENOM" id="CLU_033188_1_0_1"/>
<dbReference type="GO" id="GO:0005524">
    <property type="term" value="F:ATP binding"/>
    <property type="evidence" value="ECO:0007669"/>
    <property type="project" value="UniProtKB-KW"/>
</dbReference>
<dbReference type="EC" id="2.7.1.158" evidence="2 8"/>
<dbReference type="InterPro" id="IPR009286">
    <property type="entry name" value="Ins_P5_2-kin"/>
</dbReference>
<dbReference type="GO" id="GO:0005634">
    <property type="term" value="C:nucleus"/>
    <property type="evidence" value="ECO:0007669"/>
    <property type="project" value="TreeGrafter"/>
</dbReference>
<keyword evidence="10" id="KW-1185">Reference proteome</keyword>
<dbReference type="GO" id="GO:0032958">
    <property type="term" value="P:inositol phosphate biosynthetic process"/>
    <property type="evidence" value="ECO:0007669"/>
    <property type="project" value="TreeGrafter"/>
</dbReference>
<dbReference type="PANTHER" id="PTHR14456:SF2">
    <property type="entry name" value="INOSITOL-PENTAKISPHOSPHATE 2-KINASE"/>
    <property type="match status" value="1"/>
</dbReference>
<reference evidence="10" key="1">
    <citation type="journal article" date="2011" name="Science">
        <title>The plant cell wall-decomposing machinery underlies the functional diversity of forest fungi.</title>
        <authorList>
            <person name="Eastwood D.C."/>
            <person name="Floudas D."/>
            <person name="Binder M."/>
            <person name="Majcherczyk A."/>
            <person name="Schneider P."/>
            <person name="Aerts A."/>
            <person name="Asiegbu F.O."/>
            <person name="Baker S.E."/>
            <person name="Barry K."/>
            <person name="Bendiksby M."/>
            <person name="Blumentritt M."/>
            <person name="Coutinho P.M."/>
            <person name="Cullen D."/>
            <person name="de Vries R.P."/>
            <person name="Gathman A."/>
            <person name="Goodell B."/>
            <person name="Henrissat B."/>
            <person name="Ihrmark K."/>
            <person name="Kauserud H."/>
            <person name="Kohler A."/>
            <person name="LaButti K."/>
            <person name="Lapidus A."/>
            <person name="Lavin J.L."/>
            <person name="Lee Y.-H."/>
            <person name="Lindquist E."/>
            <person name="Lilly W."/>
            <person name="Lucas S."/>
            <person name="Morin E."/>
            <person name="Murat C."/>
            <person name="Oguiza J.A."/>
            <person name="Park J."/>
            <person name="Pisabarro A.G."/>
            <person name="Riley R."/>
            <person name="Rosling A."/>
            <person name="Salamov A."/>
            <person name="Schmidt O."/>
            <person name="Schmutz J."/>
            <person name="Skrede I."/>
            <person name="Stenlid J."/>
            <person name="Wiebenga A."/>
            <person name="Xie X."/>
            <person name="Kuees U."/>
            <person name="Hibbett D.S."/>
            <person name="Hoffmeister D."/>
            <person name="Hoegberg N."/>
            <person name="Martin F."/>
            <person name="Grigoriev I.V."/>
            <person name="Watkinson S.C."/>
        </authorList>
    </citation>
    <scope>NUCLEOTIDE SEQUENCE [LARGE SCALE GENOMIC DNA]</scope>
    <source>
        <strain evidence="10">strain S7.3</strain>
    </source>
</reference>
<evidence type="ECO:0000256" key="5">
    <source>
        <dbReference type="ARBA" id="ARBA00022741"/>
    </source>
</evidence>
<dbReference type="InterPro" id="IPR043001">
    <property type="entry name" value="IP5_2-K_N_lobe"/>
</dbReference>
<dbReference type="STRING" id="936435.F8Q7U4"/>
<gene>
    <name evidence="9" type="ORF">SERLA73DRAFT_186748</name>
</gene>
<dbReference type="OMA" id="WKYISEG"/>
<evidence type="ECO:0000313" key="9">
    <source>
        <dbReference type="EMBL" id="EGN95632.1"/>
    </source>
</evidence>
<comment type="catalytic activity">
    <reaction evidence="1 8">
        <text>1D-myo-inositol 1,3,4,5,6-pentakisphosphate + ATP = 1D-myo-inositol hexakisphosphate + ADP + H(+)</text>
        <dbReference type="Rhea" id="RHEA:20313"/>
        <dbReference type="ChEBI" id="CHEBI:15378"/>
        <dbReference type="ChEBI" id="CHEBI:30616"/>
        <dbReference type="ChEBI" id="CHEBI:57733"/>
        <dbReference type="ChEBI" id="CHEBI:58130"/>
        <dbReference type="ChEBI" id="CHEBI:456216"/>
        <dbReference type="EC" id="2.7.1.158"/>
    </reaction>
</comment>
<sequence length="443" mass="50369">MKEHQRLHITDTRPGDWKYVAEGGATMVFSYTGPPGIFNRMVLRLRKSTVPDLPQRSLDDVEELDDFIISFQERIVARVISEEHLPRLKTVLLDTNWLQSLSNLRNMDRPPARRHKDGLDLTKRKGILATDLVGNVDLAIEIKPKWAFLPCPAHLSSATITIKRTTCRFCMHNYFRSTKNVAPISAYCPLDLYSGEEDRITRAIHDLWDAWIKSDGSLNNLRIFVHGSLLKPSDVRLSVLSFYCTKDVIFQADSSRILADVLHVSESYASSSHLRDAFTSTVLRILLDSDILRVLSRLQRTLDPLDIEGLSKLWFRSKADLSLPSSVLAPALGFDTDDPSLTEWEDFIDIYTSVFKTWNHSLPNVANLKSYLMAYMLSATFKDCSIVLRPDKSGTTSASVTVIDMDPKSMIRLEKWEKLDKNITDFYTHAAEAKVCHDRFLAS</sequence>
<dbReference type="GO" id="GO:0035299">
    <property type="term" value="F:inositol-1,3,4,5,6-pentakisphosphate 2-kinase activity"/>
    <property type="evidence" value="ECO:0007669"/>
    <property type="project" value="UniProtKB-EC"/>
</dbReference>
<evidence type="ECO:0000256" key="2">
    <source>
        <dbReference type="ARBA" id="ARBA00012023"/>
    </source>
</evidence>
<evidence type="ECO:0000256" key="3">
    <source>
        <dbReference type="ARBA" id="ARBA00014846"/>
    </source>
</evidence>
<keyword evidence="7 8" id="KW-0067">ATP-binding</keyword>
<proteinExistence type="predicted"/>
<keyword evidence="4 8" id="KW-0808">Transferase</keyword>
<dbReference type="AlphaFoldDB" id="F8Q7U4"/>
<dbReference type="PANTHER" id="PTHR14456">
    <property type="entry name" value="INOSITOL POLYPHOSPHATE KINASE 1"/>
    <property type="match status" value="1"/>
</dbReference>
<dbReference type="Gene3D" id="3.30.200.110">
    <property type="entry name" value="Inositol-pentakisphosphate 2-kinase, N-lobe"/>
    <property type="match status" value="1"/>
</dbReference>
<dbReference type="OrthoDB" id="272370at2759"/>
<name>F8Q7U4_SERL3</name>
<keyword evidence="5 8" id="KW-0547">Nucleotide-binding</keyword>
<comment type="function">
    <text evidence="8">Phosphorylates Ins(1,3,4,5,6)P5 at position 2 to form Ins(1,2,3,4,5,6)P6 (InsP6 or phytate).</text>
</comment>
<evidence type="ECO:0000256" key="6">
    <source>
        <dbReference type="ARBA" id="ARBA00022777"/>
    </source>
</evidence>
<organism evidence="10">
    <name type="scientific">Serpula lacrymans var. lacrymans (strain S7.3)</name>
    <name type="common">Dry rot fungus</name>
    <dbReference type="NCBI Taxonomy" id="936435"/>
    <lineage>
        <taxon>Eukaryota</taxon>
        <taxon>Fungi</taxon>
        <taxon>Dikarya</taxon>
        <taxon>Basidiomycota</taxon>
        <taxon>Agaricomycotina</taxon>
        <taxon>Agaricomycetes</taxon>
        <taxon>Agaricomycetidae</taxon>
        <taxon>Boletales</taxon>
        <taxon>Coniophorineae</taxon>
        <taxon>Serpulaceae</taxon>
        <taxon>Serpula</taxon>
    </lineage>
</organism>
<evidence type="ECO:0000256" key="4">
    <source>
        <dbReference type="ARBA" id="ARBA00022679"/>
    </source>
</evidence>
<dbReference type="Pfam" id="PF06090">
    <property type="entry name" value="Ins_P5_2-kin"/>
    <property type="match status" value="1"/>
</dbReference>
<dbReference type="InParanoid" id="F8Q7U4"/>
<evidence type="ECO:0000313" key="10">
    <source>
        <dbReference type="Proteomes" id="UP000008063"/>
    </source>
</evidence>
<dbReference type="eggNOG" id="KOG4749">
    <property type="taxonomic scope" value="Eukaryota"/>
</dbReference>
<evidence type="ECO:0000256" key="8">
    <source>
        <dbReference type="RuleBase" id="RU364126"/>
    </source>
</evidence>
<keyword evidence="6 8" id="KW-0418">Kinase</keyword>
<dbReference type="EMBL" id="GL945485">
    <property type="protein sequence ID" value="EGN95632.1"/>
    <property type="molecule type" value="Genomic_DNA"/>
</dbReference>
<accession>F8Q7U4</accession>
<comment type="domain">
    <text evidence="8">The EXKPK motif is conserved in inositol-pentakisphosphate 2-kinases of both family 1 and 2.</text>
</comment>
<dbReference type="Proteomes" id="UP000008063">
    <property type="component" value="Unassembled WGS sequence"/>
</dbReference>
<evidence type="ECO:0000256" key="1">
    <source>
        <dbReference type="ARBA" id="ARBA00001774"/>
    </source>
</evidence>